<keyword evidence="2" id="KW-1185">Reference proteome</keyword>
<dbReference type="InterPro" id="IPR053164">
    <property type="entry name" value="IS1016-like_transposase"/>
</dbReference>
<evidence type="ECO:0000313" key="2">
    <source>
        <dbReference type="Proteomes" id="UP000030764"/>
    </source>
</evidence>
<gene>
    <name evidence="1" type="ORF">M513_13187</name>
</gene>
<accession>A0A085LLV3</accession>
<dbReference type="Proteomes" id="UP000030764">
    <property type="component" value="Unassembled WGS sequence"/>
</dbReference>
<dbReference type="AlphaFoldDB" id="A0A085LLV3"/>
<name>A0A085LLV3_9BILA</name>
<organism evidence="1 2">
    <name type="scientific">Trichuris suis</name>
    <name type="common">pig whipworm</name>
    <dbReference type="NCBI Taxonomy" id="68888"/>
    <lineage>
        <taxon>Eukaryota</taxon>
        <taxon>Metazoa</taxon>
        <taxon>Ecdysozoa</taxon>
        <taxon>Nematoda</taxon>
        <taxon>Enoplea</taxon>
        <taxon>Dorylaimia</taxon>
        <taxon>Trichinellida</taxon>
        <taxon>Trichuridae</taxon>
        <taxon>Trichuris</taxon>
    </lineage>
</organism>
<dbReference type="PANTHER" id="PTHR47163:SF2">
    <property type="entry name" value="SI:DKEY-17M8.2"/>
    <property type="match status" value="1"/>
</dbReference>
<evidence type="ECO:0000313" key="1">
    <source>
        <dbReference type="EMBL" id="KFD45949.1"/>
    </source>
</evidence>
<dbReference type="EMBL" id="KL363408">
    <property type="protein sequence ID" value="KFD45949.1"/>
    <property type="molecule type" value="Genomic_DNA"/>
</dbReference>
<protein>
    <recommendedName>
        <fullName evidence="3">ISXO2-like transposase domain-containing protein</fullName>
    </recommendedName>
</protein>
<dbReference type="PANTHER" id="PTHR47163">
    <property type="entry name" value="DDE_TNP_IS1595 DOMAIN-CONTAINING PROTEIN"/>
    <property type="match status" value="1"/>
</dbReference>
<sequence length="179" mass="20424">MSLRLYFLNIRDEESAAAFLRERGIFHQHRSCPSCHRDMDLCGRGPTVCPQWRCRNSACRRRISARQGTWFAELNASTTVHWNRHLRSVAAEAVGELSHPIGGPSKTVELDETMFCRRKYNRGRSYGRQQWVFGGTCCETGESFVELVHDRTTATLLPIILRHVRPDGRVASVLMSCTT</sequence>
<evidence type="ECO:0008006" key="3">
    <source>
        <dbReference type="Google" id="ProtNLM"/>
    </source>
</evidence>
<proteinExistence type="predicted"/>
<reference evidence="1 2" key="1">
    <citation type="journal article" date="2014" name="Nat. Genet.">
        <title>Genome and transcriptome of the porcine whipworm Trichuris suis.</title>
        <authorList>
            <person name="Jex A.R."/>
            <person name="Nejsum P."/>
            <person name="Schwarz E.M."/>
            <person name="Hu L."/>
            <person name="Young N.D."/>
            <person name="Hall R.S."/>
            <person name="Korhonen P.K."/>
            <person name="Liao S."/>
            <person name="Thamsborg S."/>
            <person name="Xia J."/>
            <person name="Xu P."/>
            <person name="Wang S."/>
            <person name="Scheerlinck J.P."/>
            <person name="Hofmann A."/>
            <person name="Sternberg P.W."/>
            <person name="Wang J."/>
            <person name="Gasser R.B."/>
        </authorList>
    </citation>
    <scope>NUCLEOTIDE SEQUENCE [LARGE SCALE GENOMIC DNA]</scope>
    <source>
        <strain evidence="1">DCEP-RM93M</strain>
    </source>
</reference>